<keyword evidence="2" id="KW-0472">Membrane</keyword>
<dbReference type="EMBL" id="FNQF01000002">
    <property type="protein sequence ID" value="SDZ97203.1"/>
    <property type="molecule type" value="Genomic_DNA"/>
</dbReference>
<name>A0A1H3XCZ4_9FLAO</name>
<protein>
    <submittedName>
        <fullName evidence="5">Outer membrane protein assembly factor BamD</fullName>
    </submittedName>
</protein>
<dbReference type="Proteomes" id="UP000198820">
    <property type="component" value="Unassembled WGS sequence"/>
</dbReference>
<dbReference type="AlphaFoldDB" id="A0A1H3XCZ4"/>
<gene>
    <name evidence="5" type="ORF">SAMN05421540_102325</name>
</gene>
<keyword evidence="3" id="KW-0998">Cell outer membrane</keyword>
<evidence type="ECO:0000256" key="1">
    <source>
        <dbReference type="ARBA" id="ARBA00022729"/>
    </source>
</evidence>
<proteinExistence type="predicted"/>
<keyword evidence="6" id="KW-1185">Reference proteome</keyword>
<dbReference type="Pfam" id="PF13525">
    <property type="entry name" value="YfiO"/>
    <property type="match status" value="1"/>
</dbReference>
<evidence type="ECO:0000256" key="2">
    <source>
        <dbReference type="ARBA" id="ARBA00023136"/>
    </source>
</evidence>
<dbReference type="InterPro" id="IPR039565">
    <property type="entry name" value="BamD-like"/>
</dbReference>
<dbReference type="InterPro" id="IPR011990">
    <property type="entry name" value="TPR-like_helical_dom_sf"/>
</dbReference>
<dbReference type="NCBIfam" id="TIGR03302">
    <property type="entry name" value="OM_YfiO"/>
    <property type="match status" value="1"/>
</dbReference>
<evidence type="ECO:0000313" key="5">
    <source>
        <dbReference type="EMBL" id="SDZ97203.1"/>
    </source>
</evidence>
<reference evidence="5 6" key="1">
    <citation type="submission" date="2016-10" db="EMBL/GenBank/DDBJ databases">
        <authorList>
            <person name="de Groot N.N."/>
        </authorList>
    </citation>
    <scope>NUCLEOTIDE SEQUENCE [LARGE SCALE GENOMIC DNA]</scope>
    <source>
        <strain evidence="5 6">DSM 23581</strain>
    </source>
</reference>
<feature type="domain" description="Outer membrane lipoprotein BamD-like" evidence="4">
    <location>
        <begin position="54"/>
        <end position="241"/>
    </location>
</feature>
<evidence type="ECO:0000313" key="6">
    <source>
        <dbReference type="Proteomes" id="UP000198820"/>
    </source>
</evidence>
<evidence type="ECO:0000256" key="3">
    <source>
        <dbReference type="ARBA" id="ARBA00023237"/>
    </source>
</evidence>
<keyword evidence="1" id="KW-0732">Signal</keyword>
<dbReference type="PROSITE" id="PS51257">
    <property type="entry name" value="PROKAR_LIPOPROTEIN"/>
    <property type="match status" value="1"/>
</dbReference>
<accession>A0A1H3XCZ4</accession>
<organism evidence="5 6">
    <name type="scientific">Psychroflexus halocasei</name>
    <dbReference type="NCBI Taxonomy" id="908615"/>
    <lineage>
        <taxon>Bacteria</taxon>
        <taxon>Pseudomonadati</taxon>
        <taxon>Bacteroidota</taxon>
        <taxon>Flavobacteriia</taxon>
        <taxon>Flavobacteriales</taxon>
        <taxon>Flavobacteriaceae</taxon>
        <taxon>Psychroflexus</taxon>
    </lineage>
</organism>
<evidence type="ECO:0000259" key="4">
    <source>
        <dbReference type="Pfam" id="PF13525"/>
    </source>
</evidence>
<dbReference type="STRING" id="908615.SAMN05421540_102325"/>
<dbReference type="Gene3D" id="1.25.40.10">
    <property type="entry name" value="Tetratricopeptide repeat domain"/>
    <property type="match status" value="1"/>
</dbReference>
<dbReference type="SUPFAM" id="SSF48452">
    <property type="entry name" value="TPR-like"/>
    <property type="match status" value="1"/>
</dbReference>
<dbReference type="InterPro" id="IPR017689">
    <property type="entry name" value="BamD"/>
</dbReference>
<sequence>MRFFNKIIISNFAKYLFSMRYVTVLLLSLILFSSCSEYQKVLKAEEVGPKYEMAKELYEKGVETGKNRYFNKSMRLFDQILPQYRGKPQGETVTYMNANAYYLSGDYFTAAHLFERFTQSYPTSQKSEEALFKSAKSYYEVSPVYSLDQSQSLKALAKLQIYIDTYTEGEHFDEANVLVAELQEKIDRKYYEIAKQYHHTERYKAAIEALDNYILDYPGTNYKEKAYFYKYESAYLLAINSLRVLVEERLEEAKNYGEDYLRYYPEGEFAEEAQTYFDDINKRLKEKAYEN</sequence>